<comment type="caution">
    <text evidence="1">The sequence shown here is derived from an EMBL/GenBank/DDBJ whole genome shotgun (WGS) entry which is preliminary data.</text>
</comment>
<dbReference type="EMBL" id="JAVRAA010000010">
    <property type="protein sequence ID" value="MDT0338925.1"/>
    <property type="molecule type" value="Genomic_DNA"/>
</dbReference>
<reference evidence="1" key="1">
    <citation type="submission" date="2023-02" db="EMBL/GenBank/DDBJ databases">
        <title>Description of Herbaspirillum huttiense subsp. nephrolepsisexaltata and Herbaspirillum huttiense subsp. lycopersicon.</title>
        <authorList>
            <person name="Poudel M."/>
            <person name="Sharma A."/>
            <person name="Goss E."/>
            <person name="Tapia J.H."/>
            <person name="Harmon C.M."/>
            <person name="Jones J.B."/>
        </authorList>
    </citation>
    <scope>NUCLEOTIDE SEQUENCE</scope>
    <source>
        <strain evidence="1">NC40101</strain>
    </source>
</reference>
<dbReference type="RefSeq" id="WP_310838426.1">
    <property type="nucleotide sequence ID" value="NZ_JAVLSM010000014.1"/>
</dbReference>
<accession>A0AAE4GD02</accession>
<dbReference type="InterPro" id="IPR016767">
    <property type="entry name" value="UCP019853"/>
</dbReference>
<gene>
    <name evidence="1" type="ORF">RJN63_18970</name>
</gene>
<name>A0AAE4GD02_9BURK</name>
<evidence type="ECO:0000313" key="1">
    <source>
        <dbReference type="EMBL" id="MDT0338925.1"/>
    </source>
</evidence>
<sequence>MNYSAQIKYLGDDIEEEVLLRIHDLEITCFVTLCPFRIETGKSYMVELEAQVFDDYFVREISEDCSPGIVRVGSGFTCIIWGRLIDGCLNVGDVIFYDDVLLAEFGQLNGKMVEWEVDRIDVNFVSAIAQRGT</sequence>
<organism evidence="1">
    <name type="scientific">Herbaspirillum huttiense subsp. nephrolepidis</name>
    <dbReference type="NCBI Taxonomy" id="3075126"/>
    <lineage>
        <taxon>Bacteria</taxon>
        <taxon>Pseudomonadati</taxon>
        <taxon>Pseudomonadota</taxon>
        <taxon>Betaproteobacteria</taxon>
        <taxon>Burkholderiales</taxon>
        <taxon>Oxalobacteraceae</taxon>
        <taxon>Herbaspirillum</taxon>
    </lineage>
</organism>
<protein>
    <submittedName>
        <fullName evidence="1">Uncharacterized protein</fullName>
    </submittedName>
</protein>
<proteinExistence type="predicted"/>
<dbReference type="AlphaFoldDB" id="A0AAE4GD02"/>
<dbReference type="PIRSF" id="PIRSF019853">
    <property type="entry name" value="UCP019853"/>
    <property type="match status" value="1"/>
</dbReference>